<dbReference type="EMBL" id="JAPQKO010000003">
    <property type="protein sequence ID" value="KAJ5173187.1"/>
    <property type="molecule type" value="Genomic_DNA"/>
</dbReference>
<dbReference type="GO" id="GO:0016407">
    <property type="term" value="F:acetyltransferase activity"/>
    <property type="evidence" value="ECO:0007669"/>
    <property type="project" value="InterPro"/>
</dbReference>
<organism evidence="3 4">
    <name type="scientific">Penicillium capsulatum</name>
    <dbReference type="NCBI Taxonomy" id="69766"/>
    <lineage>
        <taxon>Eukaryota</taxon>
        <taxon>Fungi</taxon>
        <taxon>Dikarya</taxon>
        <taxon>Ascomycota</taxon>
        <taxon>Pezizomycotina</taxon>
        <taxon>Eurotiomycetes</taxon>
        <taxon>Eurotiomycetidae</taxon>
        <taxon>Eurotiales</taxon>
        <taxon>Aspergillaceae</taxon>
        <taxon>Penicillium</taxon>
    </lineage>
</organism>
<dbReference type="Pfam" id="PF07428">
    <property type="entry name" value="Tri3"/>
    <property type="match status" value="1"/>
</dbReference>
<keyword evidence="4" id="KW-1185">Reference proteome</keyword>
<reference evidence="3" key="2">
    <citation type="journal article" date="2023" name="IMA Fungus">
        <title>Comparative genomic study of the Penicillium genus elucidates a diverse pangenome and 15 lateral gene transfer events.</title>
        <authorList>
            <person name="Petersen C."/>
            <person name="Sorensen T."/>
            <person name="Nielsen M.R."/>
            <person name="Sondergaard T.E."/>
            <person name="Sorensen J.L."/>
            <person name="Fitzpatrick D.A."/>
            <person name="Frisvad J.C."/>
            <person name="Nielsen K.L."/>
        </authorList>
    </citation>
    <scope>NUCLEOTIDE SEQUENCE</scope>
    <source>
        <strain evidence="3">IBT 21917</strain>
    </source>
</reference>
<evidence type="ECO:0000256" key="2">
    <source>
        <dbReference type="ARBA" id="ARBA00022679"/>
    </source>
</evidence>
<proteinExistence type="inferred from homology"/>
<dbReference type="PANTHER" id="PTHR42034:SF1">
    <property type="entry name" value="CONDENSATION DOMAIN-CONTAINING PROTEIN"/>
    <property type="match status" value="1"/>
</dbReference>
<comment type="similarity">
    <text evidence="1">Belongs to the trichothecene O-acetyltransferase family.</text>
</comment>
<name>A0A9W9LRG4_9EURO</name>
<gene>
    <name evidence="3" type="ORF">N7492_005780</name>
</gene>
<dbReference type="AlphaFoldDB" id="A0A9W9LRG4"/>
<dbReference type="InterPro" id="IPR023213">
    <property type="entry name" value="CAT-like_dom_sf"/>
</dbReference>
<evidence type="ECO:0000256" key="1">
    <source>
        <dbReference type="ARBA" id="ARBA00006439"/>
    </source>
</evidence>
<dbReference type="GO" id="GO:0043386">
    <property type="term" value="P:mycotoxin biosynthetic process"/>
    <property type="evidence" value="ECO:0007669"/>
    <property type="project" value="InterPro"/>
</dbReference>
<evidence type="ECO:0000313" key="3">
    <source>
        <dbReference type="EMBL" id="KAJ5173187.1"/>
    </source>
</evidence>
<dbReference type="PANTHER" id="PTHR42034">
    <property type="entry name" value="CHROMOSOME 7, WHOLE GENOME SHOTGUN SEQUENCE-RELATED"/>
    <property type="match status" value="1"/>
</dbReference>
<dbReference type="SUPFAM" id="SSF52777">
    <property type="entry name" value="CoA-dependent acyltransferases"/>
    <property type="match status" value="1"/>
</dbReference>
<accession>A0A9W9LRG4</accession>
<dbReference type="Gene3D" id="3.30.559.10">
    <property type="entry name" value="Chloramphenicol acetyltransferase-like domain"/>
    <property type="match status" value="1"/>
</dbReference>
<dbReference type="Proteomes" id="UP001146351">
    <property type="component" value="Unassembled WGS sequence"/>
</dbReference>
<comment type="caution">
    <text evidence="3">The sequence shown here is derived from an EMBL/GenBank/DDBJ whole genome shotgun (WGS) entry which is preliminary data.</text>
</comment>
<dbReference type="Gene3D" id="3.30.559.30">
    <property type="entry name" value="Nonribosomal peptide synthetase, condensation domain"/>
    <property type="match status" value="1"/>
</dbReference>
<dbReference type="InterPro" id="IPR009992">
    <property type="entry name" value="Tri3/Sat12/Sat16/Mac1"/>
</dbReference>
<protein>
    <submittedName>
        <fullName evidence="3">Uncharacterized protein</fullName>
    </submittedName>
</protein>
<sequence length="494" mass="55929">MSFQEDLLWARTGRRRWERDTDEAESFYTTLARRFQGTGRTFFAMTAHVSFSVPRVQESAELTDVQVTQALQKAWLQIRYDHPTIASWVYFHEEKKRCRKSYETPNNPDEMQAWLDETFRIVCTSQSSQEWCNSDPPVPKLPTLFFLKHPNSHLYDLVLRAEHDIIDGVGSLHLLNNIFIHASAAFDSPGDFGAPQFGDEWRNLSPPFRIAAGIPSSPSTMQKDRLDRMIKQNSLLRTGNEIATVPFKSGPTIPGRHQRVSLKLNRDSTQKVLDSCKTIRASVTHVYHAALALVLRDVQQRPEARKVRYINYALINERGNCQHPYKTSAHAVSVYHSVSGQNLVIDMIVAASSNNKDKRREFHQVVDQVKGYYQAIRDDNEHVNLAPFYWALSTPPYPPGPEAPEIPLPNEAPSASISSLGIIDNIIVPTHGSFELDDPWVTGEELGTGLGLFLGTFRGSMCLSVAYNDAWHTEQEAMDFIDRCNALVMACLRV</sequence>
<keyword evidence="2" id="KW-0808">Transferase</keyword>
<reference evidence="3" key="1">
    <citation type="submission" date="2022-11" db="EMBL/GenBank/DDBJ databases">
        <authorList>
            <person name="Petersen C."/>
        </authorList>
    </citation>
    <scope>NUCLEOTIDE SEQUENCE</scope>
    <source>
        <strain evidence="3">IBT 21917</strain>
    </source>
</reference>
<evidence type="ECO:0000313" key="4">
    <source>
        <dbReference type="Proteomes" id="UP001146351"/>
    </source>
</evidence>
<dbReference type="OrthoDB" id="2548233at2759"/>